<dbReference type="Pfam" id="PF00188">
    <property type="entry name" value="CAP"/>
    <property type="match status" value="1"/>
</dbReference>
<dbReference type="Proteomes" id="UP001331761">
    <property type="component" value="Unassembled WGS sequence"/>
</dbReference>
<dbReference type="EMBL" id="WIXE01010762">
    <property type="protein sequence ID" value="KAK5977315.1"/>
    <property type="molecule type" value="Genomic_DNA"/>
</dbReference>
<evidence type="ECO:0000256" key="1">
    <source>
        <dbReference type="SAM" id="SignalP"/>
    </source>
</evidence>
<dbReference type="InterPro" id="IPR014044">
    <property type="entry name" value="CAP_dom"/>
</dbReference>
<feature type="domain" description="SCP" evidence="2">
    <location>
        <begin position="34"/>
        <end position="122"/>
    </location>
</feature>
<dbReference type="CDD" id="cd05380">
    <property type="entry name" value="CAP_euk"/>
    <property type="match status" value="1"/>
</dbReference>
<proteinExistence type="predicted"/>
<evidence type="ECO:0000313" key="4">
    <source>
        <dbReference type="Proteomes" id="UP001331761"/>
    </source>
</evidence>
<gene>
    <name evidence="3" type="ORF">GCK32_009028</name>
</gene>
<feature type="signal peptide" evidence="1">
    <location>
        <begin position="1"/>
        <end position="15"/>
    </location>
</feature>
<dbReference type="AlphaFoldDB" id="A0AAN8FHN3"/>
<feature type="chain" id="PRO_5042957503" description="SCP domain-containing protein" evidence="1">
    <location>
        <begin position="16"/>
        <end position="162"/>
    </location>
</feature>
<sequence>MFFLLLVGLLHGGDAQNICQWTSPLNDVDRSLFVEMHNTYRAYVARGQAYQLGDKLPGSTGLFELKYDCQLELMAQMNTYSCNQTFHPPTTSINYFTLVNEPHAWSKRDLIPMAGSSWYHPILENKRSTNDPRLQSFANVSFFRTLIVAKNCMLLVTKVVVS</sequence>
<keyword evidence="1" id="KW-0732">Signal</keyword>
<protein>
    <recommendedName>
        <fullName evidence="2">SCP domain-containing protein</fullName>
    </recommendedName>
</protein>
<organism evidence="3 4">
    <name type="scientific">Trichostrongylus colubriformis</name>
    <name type="common">Black scour worm</name>
    <dbReference type="NCBI Taxonomy" id="6319"/>
    <lineage>
        <taxon>Eukaryota</taxon>
        <taxon>Metazoa</taxon>
        <taxon>Ecdysozoa</taxon>
        <taxon>Nematoda</taxon>
        <taxon>Chromadorea</taxon>
        <taxon>Rhabditida</taxon>
        <taxon>Rhabditina</taxon>
        <taxon>Rhabditomorpha</taxon>
        <taxon>Strongyloidea</taxon>
        <taxon>Trichostrongylidae</taxon>
        <taxon>Trichostrongylus</taxon>
    </lineage>
</organism>
<reference evidence="3 4" key="1">
    <citation type="submission" date="2019-10" db="EMBL/GenBank/DDBJ databases">
        <title>Assembly and Annotation for the nematode Trichostrongylus colubriformis.</title>
        <authorList>
            <person name="Martin J."/>
        </authorList>
    </citation>
    <scope>NUCLEOTIDE SEQUENCE [LARGE SCALE GENOMIC DNA]</scope>
    <source>
        <strain evidence="3">G859</strain>
        <tissue evidence="3">Whole worm</tissue>
    </source>
</reference>
<dbReference type="Gene3D" id="3.40.33.10">
    <property type="entry name" value="CAP"/>
    <property type="match status" value="1"/>
</dbReference>
<evidence type="ECO:0000313" key="3">
    <source>
        <dbReference type="EMBL" id="KAK5977315.1"/>
    </source>
</evidence>
<keyword evidence="4" id="KW-1185">Reference proteome</keyword>
<evidence type="ECO:0000259" key="2">
    <source>
        <dbReference type="Pfam" id="PF00188"/>
    </source>
</evidence>
<comment type="caution">
    <text evidence="3">The sequence shown here is derived from an EMBL/GenBank/DDBJ whole genome shotgun (WGS) entry which is preliminary data.</text>
</comment>
<accession>A0AAN8FHN3</accession>
<name>A0AAN8FHN3_TRICO</name>
<dbReference type="InterPro" id="IPR035940">
    <property type="entry name" value="CAP_sf"/>
</dbReference>
<dbReference type="SUPFAM" id="SSF55797">
    <property type="entry name" value="PR-1-like"/>
    <property type="match status" value="1"/>
</dbReference>